<dbReference type="Proteomes" id="UP000269396">
    <property type="component" value="Unassembled WGS sequence"/>
</dbReference>
<organism evidence="1 2">
    <name type="scientific">Schistosoma mattheei</name>
    <dbReference type="NCBI Taxonomy" id="31246"/>
    <lineage>
        <taxon>Eukaryota</taxon>
        <taxon>Metazoa</taxon>
        <taxon>Spiralia</taxon>
        <taxon>Lophotrochozoa</taxon>
        <taxon>Platyhelminthes</taxon>
        <taxon>Trematoda</taxon>
        <taxon>Digenea</taxon>
        <taxon>Strigeidida</taxon>
        <taxon>Schistosomatoidea</taxon>
        <taxon>Schistosomatidae</taxon>
        <taxon>Schistosoma</taxon>
    </lineage>
</organism>
<dbReference type="EMBL" id="UZAL01036041">
    <property type="protein sequence ID" value="VDP68994.1"/>
    <property type="molecule type" value="Genomic_DNA"/>
</dbReference>
<accession>A0A183PMJ9</accession>
<dbReference type="STRING" id="31246.A0A183PMJ9"/>
<feature type="non-terminal residue" evidence="1">
    <location>
        <position position="241"/>
    </location>
</feature>
<sequence>MALNAESSLSHNTGVKTLYESDLEDENYSSVESYGIRERRRKLHTEAEQRRRNAIKVGCTAMVSMPNLEGNYEKIVQNSPNYECRSVEPIPDDTKLEVFRVFFDAMFRSFDNYIVFNSFTDLSASVIKWVEESCKPEWIYSMGGNSHSNKLNIVRCPPPPPLAPGSVTTHPQVSLIDVNFQQCGQPSKDIREDDNAFYNFNSMIPKNVNSTLVVIDQSSLLTDDQVKHDIKSTSSSSSSSS</sequence>
<proteinExistence type="predicted"/>
<name>A0A183PMJ9_9TREM</name>
<dbReference type="AlphaFoldDB" id="A0A183PMJ9"/>
<protein>
    <submittedName>
        <fullName evidence="1">Uncharacterized protein</fullName>
    </submittedName>
</protein>
<reference evidence="1 2" key="1">
    <citation type="submission" date="2018-11" db="EMBL/GenBank/DDBJ databases">
        <authorList>
            <consortium name="Pathogen Informatics"/>
        </authorList>
    </citation>
    <scope>NUCLEOTIDE SEQUENCE [LARGE SCALE GENOMIC DNA]</scope>
    <source>
        <strain>Denwood</strain>
        <strain evidence="2">Zambia</strain>
    </source>
</reference>
<gene>
    <name evidence="1" type="ORF">SMTD_LOCUS15585</name>
</gene>
<evidence type="ECO:0000313" key="1">
    <source>
        <dbReference type="EMBL" id="VDP68994.1"/>
    </source>
</evidence>
<keyword evidence="2" id="KW-1185">Reference proteome</keyword>
<evidence type="ECO:0000313" key="2">
    <source>
        <dbReference type="Proteomes" id="UP000269396"/>
    </source>
</evidence>